<reference evidence="1" key="1">
    <citation type="submission" date="2014-09" db="EMBL/GenBank/DDBJ databases">
        <authorList>
            <person name="Magalhaes I.L.F."/>
            <person name="Oliveira U."/>
            <person name="Santos F.R."/>
            <person name="Vidigal T.H.D.A."/>
            <person name="Brescovit A.D."/>
            <person name="Santos A.J."/>
        </authorList>
    </citation>
    <scope>NUCLEOTIDE SEQUENCE</scope>
    <source>
        <tissue evidence="1">Shoot tissue taken approximately 20 cm above the soil surface</tissue>
    </source>
</reference>
<protein>
    <submittedName>
        <fullName evidence="1">Uncharacterized protein</fullName>
    </submittedName>
</protein>
<dbReference type="EMBL" id="GBRH01178901">
    <property type="protein sequence ID" value="JAE18995.1"/>
    <property type="molecule type" value="Transcribed_RNA"/>
</dbReference>
<name>A0A0A9G1P2_ARUDO</name>
<evidence type="ECO:0000313" key="1">
    <source>
        <dbReference type="EMBL" id="JAE18995.1"/>
    </source>
</evidence>
<proteinExistence type="predicted"/>
<organism evidence="1">
    <name type="scientific">Arundo donax</name>
    <name type="common">Giant reed</name>
    <name type="synonym">Donax arundinaceus</name>
    <dbReference type="NCBI Taxonomy" id="35708"/>
    <lineage>
        <taxon>Eukaryota</taxon>
        <taxon>Viridiplantae</taxon>
        <taxon>Streptophyta</taxon>
        <taxon>Embryophyta</taxon>
        <taxon>Tracheophyta</taxon>
        <taxon>Spermatophyta</taxon>
        <taxon>Magnoliopsida</taxon>
        <taxon>Liliopsida</taxon>
        <taxon>Poales</taxon>
        <taxon>Poaceae</taxon>
        <taxon>PACMAD clade</taxon>
        <taxon>Arundinoideae</taxon>
        <taxon>Arundineae</taxon>
        <taxon>Arundo</taxon>
    </lineage>
</organism>
<accession>A0A0A9G1P2</accession>
<dbReference type="AlphaFoldDB" id="A0A0A9G1P2"/>
<reference evidence="1" key="2">
    <citation type="journal article" date="2015" name="Data Brief">
        <title>Shoot transcriptome of the giant reed, Arundo donax.</title>
        <authorList>
            <person name="Barrero R.A."/>
            <person name="Guerrero F.D."/>
            <person name="Moolhuijzen P."/>
            <person name="Goolsby J.A."/>
            <person name="Tidwell J."/>
            <person name="Bellgard S.E."/>
            <person name="Bellgard M.I."/>
        </authorList>
    </citation>
    <scope>NUCLEOTIDE SEQUENCE</scope>
    <source>
        <tissue evidence="1">Shoot tissue taken approximately 20 cm above the soil surface</tissue>
    </source>
</reference>
<sequence length="23" mass="2681">MQEAPDSHNSQSPDESISLFQFW</sequence>